<comment type="caution">
    <text evidence="1">The sequence shown here is derived from an EMBL/GenBank/DDBJ whole genome shotgun (WGS) entry which is preliminary data.</text>
</comment>
<evidence type="ECO:0000313" key="2">
    <source>
        <dbReference type="Proteomes" id="UP000094472"/>
    </source>
</evidence>
<dbReference type="STRING" id="1774969.AUC69_12405"/>
<sequence length="333" mass="38373">MEKIELTLDETAEIPGDAFLSPRAGAYFPRRYVTDFFRFIEAHKADLEVITYADFPWGRDWDFDGGYPEERKAWAKELASGKRNPNKAYIILQYDIDSFPERAMGLLREPTQALCPTNVMIFNKRIDRRRLKTTGEVAFTDYDLDDALLRSLSDQGFVIGYHINAFEQALFDTDRALEIFDRDVRELSARFPISFVSAHGGVPGPDGRNNNNMPFHQDWQTKLRWVHNGHSPKFNGQFSDGGHNAPTRDPVKRDLRDFVRTFKPGNRYRILLHPQYYSDAPLPSARYGGTTWYDEIMSESAANSATSLWSDVTLGRAELARPRRSFFGIRWPQ</sequence>
<dbReference type="AlphaFoldDB" id="A0A1E3VWS8"/>
<gene>
    <name evidence="1" type="ORF">AUC69_12405</name>
</gene>
<protein>
    <submittedName>
        <fullName evidence="1">Uncharacterized protein</fullName>
    </submittedName>
</protein>
<reference evidence="1 2" key="1">
    <citation type="journal article" date="2016" name="Environ. Microbiol.">
        <title>New Methyloceanibacter diversity from North Sea sediments includes methanotroph containing solely the soluble methane monooxygenase.</title>
        <authorList>
            <person name="Vekeman B."/>
            <person name="Kerckhof F.M."/>
            <person name="Cremers G."/>
            <person name="de Vos P."/>
            <person name="Vandamme P."/>
            <person name="Boon N."/>
            <person name="Op den Camp H.J."/>
            <person name="Heylen K."/>
        </authorList>
    </citation>
    <scope>NUCLEOTIDE SEQUENCE [LARGE SCALE GENOMIC DNA]</scope>
    <source>
        <strain evidence="1 2">R-67175</strain>
    </source>
</reference>
<accession>A0A1E3VWS8</accession>
<proteinExistence type="predicted"/>
<dbReference type="Proteomes" id="UP000094472">
    <property type="component" value="Unassembled WGS sequence"/>
</dbReference>
<dbReference type="EMBL" id="LPWF01000026">
    <property type="protein sequence ID" value="ODR97406.1"/>
    <property type="molecule type" value="Genomic_DNA"/>
</dbReference>
<evidence type="ECO:0000313" key="1">
    <source>
        <dbReference type="EMBL" id="ODR97406.1"/>
    </source>
</evidence>
<organism evidence="1 2">
    <name type="scientific">Methyloceanibacter superfactus</name>
    <dbReference type="NCBI Taxonomy" id="1774969"/>
    <lineage>
        <taxon>Bacteria</taxon>
        <taxon>Pseudomonadati</taxon>
        <taxon>Pseudomonadota</taxon>
        <taxon>Alphaproteobacteria</taxon>
        <taxon>Hyphomicrobiales</taxon>
        <taxon>Hyphomicrobiaceae</taxon>
        <taxon>Methyloceanibacter</taxon>
    </lineage>
</organism>
<name>A0A1E3VWS8_9HYPH</name>
<dbReference type="RefSeq" id="WP_069441959.1">
    <property type="nucleotide sequence ID" value="NZ_LPWF01000026.1"/>
</dbReference>
<keyword evidence="2" id="KW-1185">Reference proteome</keyword>